<organism evidence="6 7">
    <name type="scientific">Candidatus Hydrogenisulfobacillus filiaventi</name>
    <dbReference type="NCBI Taxonomy" id="2707344"/>
    <lineage>
        <taxon>Bacteria</taxon>
        <taxon>Bacillati</taxon>
        <taxon>Bacillota</taxon>
        <taxon>Clostridia</taxon>
        <taxon>Eubacteriales</taxon>
        <taxon>Clostridiales Family XVII. Incertae Sedis</taxon>
        <taxon>Candidatus Hydrogenisulfobacillus</taxon>
    </lineage>
</organism>
<keyword evidence="2" id="KW-0479">Metal-binding</keyword>
<evidence type="ECO:0000256" key="3">
    <source>
        <dbReference type="ARBA" id="ARBA00022741"/>
    </source>
</evidence>
<dbReference type="CDD" id="cd04867">
    <property type="entry name" value="TGS_YchF_OLA1"/>
    <property type="match status" value="1"/>
</dbReference>
<proteinExistence type="predicted"/>
<dbReference type="Proteomes" id="UP000503399">
    <property type="component" value="Chromosome"/>
</dbReference>
<dbReference type="PROSITE" id="PS51880">
    <property type="entry name" value="TGS"/>
    <property type="match status" value="1"/>
</dbReference>
<dbReference type="Gene3D" id="1.10.150.300">
    <property type="entry name" value="TGS-like domain"/>
    <property type="match status" value="1"/>
</dbReference>
<dbReference type="AlphaFoldDB" id="A0A6F8ZJ33"/>
<dbReference type="Gene3D" id="3.40.50.300">
    <property type="entry name" value="P-loop containing nucleotide triphosphate hydrolases"/>
    <property type="match status" value="1"/>
</dbReference>
<dbReference type="PANTHER" id="PTHR23305">
    <property type="entry name" value="OBG GTPASE FAMILY"/>
    <property type="match status" value="1"/>
</dbReference>
<dbReference type="InterPro" id="IPR023192">
    <property type="entry name" value="TGS-like_dom_sf"/>
</dbReference>
<dbReference type="InterPro" id="IPR006073">
    <property type="entry name" value="GTP-bd"/>
</dbReference>
<dbReference type="GO" id="GO:0046872">
    <property type="term" value="F:metal ion binding"/>
    <property type="evidence" value="ECO:0007669"/>
    <property type="project" value="UniProtKB-KW"/>
</dbReference>
<protein>
    <submittedName>
        <fullName evidence="6">Ribosome-binding ATPase YchF</fullName>
    </submittedName>
</protein>
<dbReference type="SUPFAM" id="SSF81271">
    <property type="entry name" value="TGS-like"/>
    <property type="match status" value="1"/>
</dbReference>
<feature type="domain" description="TGS" evidence="5">
    <location>
        <begin position="271"/>
        <end position="354"/>
    </location>
</feature>
<dbReference type="InterPro" id="IPR027417">
    <property type="entry name" value="P-loop_NTPase"/>
</dbReference>
<dbReference type="EMBL" id="LR778114">
    <property type="protein sequence ID" value="CAB1129786.1"/>
    <property type="molecule type" value="Genomic_DNA"/>
</dbReference>
<dbReference type="PIRSF" id="PIRSF006641">
    <property type="entry name" value="CHP00092"/>
    <property type="match status" value="1"/>
</dbReference>
<dbReference type="SUPFAM" id="SSF52540">
    <property type="entry name" value="P-loop containing nucleoside triphosphate hydrolases"/>
    <property type="match status" value="1"/>
</dbReference>
<dbReference type="InterPro" id="IPR004095">
    <property type="entry name" value="TGS"/>
</dbReference>
<dbReference type="NCBIfam" id="TIGR00092">
    <property type="entry name" value="redox-regulated ATPase YchF"/>
    <property type="match status" value="1"/>
</dbReference>
<comment type="cofactor">
    <cofactor evidence="1">
        <name>Mg(2+)</name>
        <dbReference type="ChEBI" id="CHEBI:18420"/>
    </cofactor>
</comment>
<name>A0A6F8ZJ33_9FIRM</name>
<dbReference type="InterPro" id="IPR013029">
    <property type="entry name" value="YchF_C"/>
</dbReference>
<dbReference type="FunFam" id="3.10.20.30:FF:000001">
    <property type="entry name" value="Ribosome-binding ATPase YchF"/>
    <property type="match status" value="1"/>
</dbReference>
<dbReference type="PANTHER" id="PTHR23305:SF18">
    <property type="entry name" value="OBG-TYPE G DOMAIN-CONTAINING PROTEIN"/>
    <property type="match status" value="1"/>
</dbReference>
<gene>
    <name evidence="6" type="primary">ychF</name>
    <name evidence="6" type="ORF">R50_2289</name>
</gene>
<keyword evidence="3" id="KW-0547">Nucleotide-binding</keyword>
<dbReference type="GO" id="GO:0005524">
    <property type="term" value="F:ATP binding"/>
    <property type="evidence" value="ECO:0007669"/>
    <property type="project" value="UniProtKB-KW"/>
</dbReference>
<keyword evidence="4" id="KW-0067">ATP-binding</keyword>
<keyword evidence="7" id="KW-1185">Reference proteome</keyword>
<evidence type="ECO:0000259" key="5">
    <source>
        <dbReference type="PROSITE" id="PS51880"/>
    </source>
</evidence>
<evidence type="ECO:0000256" key="4">
    <source>
        <dbReference type="ARBA" id="ARBA00022840"/>
    </source>
</evidence>
<evidence type="ECO:0000256" key="2">
    <source>
        <dbReference type="ARBA" id="ARBA00022723"/>
    </source>
</evidence>
<dbReference type="InterPro" id="IPR012675">
    <property type="entry name" value="Beta-grasp_dom_sf"/>
</dbReference>
<evidence type="ECO:0000313" key="7">
    <source>
        <dbReference type="Proteomes" id="UP000503399"/>
    </source>
</evidence>
<dbReference type="InterPro" id="IPR004396">
    <property type="entry name" value="ATPase_YchF/OLA1"/>
</dbReference>
<dbReference type="InterPro" id="IPR012676">
    <property type="entry name" value="TGS-like"/>
</dbReference>
<evidence type="ECO:0000256" key="1">
    <source>
        <dbReference type="ARBA" id="ARBA00001946"/>
    </source>
</evidence>
<accession>A0A6F8ZJ33</accession>
<reference evidence="6 7" key="1">
    <citation type="submission" date="2020-02" db="EMBL/GenBank/DDBJ databases">
        <authorList>
            <person name="Hogendoorn C."/>
        </authorList>
    </citation>
    <scope>NUCLEOTIDE SEQUENCE [LARGE SCALE GENOMIC DNA]</scope>
    <source>
        <strain evidence="6">R501</strain>
    </source>
</reference>
<dbReference type="GO" id="GO:0005737">
    <property type="term" value="C:cytoplasm"/>
    <property type="evidence" value="ECO:0007669"/>
    <property type="project" value="TreeGrafter"/>
</dbReference>
<dbReference type="GO" id="GO:0005525">
    <property type="term" value="F:GTP binding"/>
    <property type="evidence" value="ECO:0007669"/>
    <property type="project" value="InterPro"/>
</dbReference>
<evidence type="ECO:0000313" key="6">
    <source>
        <dbReference type="EMBL" id="CAB1129786.1"/>
    </source>
</evidence>
<dbReference type="Gene3D" id="3.10.20.30">
    <property type="match status" value="1"/>
</dbReference>
<dbReference type="Pfam" id="PF01926">
    <property type="entry name" value="MMR_HSR1"/>
    <property type="match status" value="1"/>
</dbReference>
<dbReference type="PRINTS" id="PR00326">
    <property type="entry name" value="GTP1OBG"/>
</dbReference>
<sequence>MDVGLIGLPLSGKTTVFNLLTGSGTEVNRYGGSKAESHHAMAAIPDRRLDRLAALYHPRKVTPAQLAVVDVPGLMRQEQGGPNRFLNDVRQVDALLHVVRGFSDAAGTPARPYADIEEMELELGLADLDLLEKRRERLRSGRKGPKAQDAAELALIDRLTAALEDNRRLEQLELSEEERRMVAGYRFLTLKPMLWLINLSEDDFRRGDYPQREQVEALAAAKGVPVLTLAGAMEAEIQALSPADRAEFLADLGTAETGLERVARAVYARLGLISFLTAGEDEVRAWPIAAGTVAKAAAGKIHSDIERGFIRAEVVAFEDLDRAGSMARAREAGLVRLEGRDYVMRDGDVVNFRFNV</sequence>
<dbReference type="KEGG" id="hfv:R50_2289"/>
<dbReference type="GO" id="GO:0016887">
    <property type="term" value="F:ATP hydrolysis activity"/>
    <property type="evidence" value="ECO:0007669"/>
    <property type="project" value="InterPro"/>
</dbReference>
<dbReference type="Pfam" id="PF06071">
    <property type="entry name" value="YchF-GTPase_C"/>
    <property type="match status" value="1"/>
</dbReference>